<feature type="compositionally biased region" description="Acidic residues" evidence="2">
    <location>
        <begin position="53"/>
        <end position="64"/>
    </location>
</feature>
<keyword evidence="1" id="KW-0175">Coiled coil</keyword>
<protein>
    <recommendedName>
        <fullName evidence="3">CCDC113/CCDC96 coiled-coil domain-containing protein</fullName>
    </recommendedName>
</protein>
<sequence>MHRRATGPKRKLSAVYKFVRRDTESQSSDEDDDDDETGDESLDYSTDVSVKEDDIETDEDIDLDTDTKSEEDLEPGELDYDMEAEVKAETIEEEEESIDYEGGVFVDPLTGEVRGKIITEPKEYGKEAQEKSETKIESITEPATGPDIQPEIMSRPGSDDFWYEELDALYKSEEEAAEIALKKEEESNIEAMFADKVEEPVLIIAHFDFDAWQKIEGMRIIEESIVELLVDIIKIAIESSERDNAINQLYNNLNKNKIMKELFKLRNEQENENWLRTHLNRKCVEHYKRKKLYRTITEESTKVADYYKRKLYEQMIRLDNLLSEEEALKAKTENLVLQLRKDVEDLKAINQNELENFENMILHNIIQRDKDLEKMRNTLNKDIGEITHMRKKRSILVEQAATQREALKELCEQRELMRVKLDSLTRKRISLRQQIRNATLQSGLLNKPLLIMDYEDAIKRVEDLNEIIENLRTMSVKIDNDDESSTTTLQSSTESISESVEEEERESKAVLQDLFDSDEEPSDDDDKEIPGYLLQEELVMEPDFFEVLGIIPNLDDISEDWAPVLSTVYSSKEVEDAGDETLDRGRFVDPTTGEPIVDEIIEQPEEEEEEQVESQPAAPEVVEEEESTEMISDLDLVFMDEEEDVDLLKHADDEEALEIFLEMEVGKEAPHEVPIDWEALFLEEQKREQQIAIQFVDELINRVVNLAEFVTPENFLRQNLNKRKIMAEIKEKIIDMNVEERVKSFLNRKVVEYYKRKKSFRPLMPDNPKTLMAEKEKFSQTLNRLDFLLDKESKTLNKKNTTVRELESGIKESRAKATQEIEDFEYLVKKTIGRDSRPRLNSKLAEYATPHTAINIKELENMIISINHELTKLRVRCRADIHDMAHYKERQKMLTNTIVNQKLALEELEEEKRLCRNRLFELKSQRTRIRTEMQTISFQTCMLGRPILMLDYDETVKIIDAKRDEVTKLRMRFHNLQEEVHKIENRCAIDMNVQKDKI</sequence>
<feature type="domain" description="CCDC113/CCDC96 coiled-coil" evidence="3">
    <location>
        <begin position="854"/>
        <end position="981"/>
    </location>
</feature>
<organism evidence="4 5">
    <name type="scientific">Glossina morsitans morsitans</name>
    <name type="common">Savannah tsetse fly</name>
    <dbReference type="NCBI Taxonomy" id="37546"/>
    <lineage>
        <taxon>Eukaryota</taxon>
        <taxon>Metazoa</taxon>
        <taxon>Ecdysozoa</taxon>
        <taxon>Arthropoda</taxon>
        <taxon>Hexapoda</taxon>
        <taxon>Insecta</taxon>
        <taxon>Pterygota</taxon>
        <taxon>Neoptera</taxon>
        <taxon>Endopterygota</taxon>
        <taxon>Diptera</taxon>
        <taxon>Brachycera</taxon>
        <taxon>Muscomorpha</taxon>
        <taxon>Hippoboscoidea</taxon>
        <taxon>Glossinidae</taxon>
        <taxon>Glossina</taxon>
    </lineage>
</organism>
<dbReference type="Proteomes" id="UP000092444">
    <property type="component" value="Unassembled WGS sequence"/>
</dbReference>
<proteinExistence type="predicted"/>
<evidence type="ECO:0000256" key="1">
    <source>
        <dbReference type="SAM" id="Coils"/>
    </source>
</evidence>
<name>A0A1B0GC88_GLOMM</name>
<feature type="compositionally biased region" description="Acidic residues" evidence="2">
    <location>
        <begin position="71"/>
        <end position="80"/>
    </location>
</feature>
<feature type="region of interest" description="Disordered" evidence="2">
    <location>
        <begin position="1"/>
        <end position="80"/>
    </location>
</feature>
<dbReference type="InterPro" id="IPR025254">
    <property type="entry name" value="CCDC113/CCDC96_CC"/>
</dbReference>
<evidence type="ECO:0000256" key="2">
    <source>
        <dbReference type="SAM" id="MobiDB-lite"/>
    </source>
</evidence>
<evidence type="ECO:0000313" key="5">
    <source>
        <dbReference type="Proteomes" id="UP000092444"/>
    </source>
</evidence>
<feature type="coiled-coil region" evidence="1">
    <location>
        <begin position="318"/>
        <end position="360"/>
    </location>
</feature>
<feature type="region of interest" description="Disordered" evidence="2">
    <location>
        <begin position="604"/>
        <end position="628"/>
    </location>
</feature>
<feature type="coiled-coil region" evidence="1">
    <location>
        <begin position="959"/>
        <end position="986"/>
    </location>
</feature>
<feature type="coiled-coil region" evidence="1">
    <location>
        <begin position="407"/>
        <end position="474"/>
    </location>
</feature>
<keyword evidence="5" id="KW-1185">Reference proteome</keyword>
<evidence type="ECO:0000259" key="3">
    <source>
        <dbReference type="Pfam" id="PF13870"/>
    </source>
</evidence>
<dbReference type="EMBL" id="CCAG010007826">
    <property type="status" value="NOT_ANNOTATED_CDS"/>
    <property type="molecule type" value="Genomic_DNA"/>
</dbReference>
<dbReference type="STRING" id="37546.A0A1B0GC88"/>
<feature type="compositionally biased region" description="Basic residues" evidence="2">
    <location>
        <begin position="1"/>
        <end position="12"/>
    </location>
</feature>
<dbReference type="AlphaFoldDB" id="A0A1B0GC88"/>
<feature type="compositionally biased region" description="Low complexity" evidence="2">
    <location>
        <begin position="485"/>
        <end position="498"/>
    </location>
</feature>
<reference evidence="4" key="1">
    <citation type="submission" date="2020-05" db="UniProtKB">
        <authorList>
            <consortium name="EnsemblMetazoa"/>
        </authorList>
    </citation>
    <scope>IDENTIFICATION</scope>
    <source>
        <strain evidence="4">Yale</strain>
    </source>
</reference>
<feature type="coiled-coil region" evidence="1">
    <location>
        <begin position="856"/>
        <end position="925"/>
    </location>
</feature>
<feature type="domain" description="CCDC113/CCDC96 coiled-coil" evidence="3">
    <location>
        <begin position="323"/>
        <end position="474"/>
    </location>
</feature>
<feature type="compositionally biased region" description="Acidic residues" evidence="2">
    <location>
        <begin position="27"/>
        <end position="42"/>
    </location>
</feature>
<evidence type="ECO:0000313" key="4">
    <source>
        <dbReference type="EnsemblMetazoa" id="GMOY010917-PA"/>
    </source>
</evidence>
<dbReference type="Pfam" id="PF13870">
    <property type="entry name" value="CCDC113_CCDC96_CC"/>
    <property type="match status" value="2"/>
</dbReference>
<feature type="region of interest" description="Disordered" evidence="2">
    <location>
        <begin position="479"/>
        <end position="508"/>
    </location>
</feature>
<dbReference type="EnsemblMetazoa" id="GMOY010917-RA">
    <property type="protein sequence ID" value="GMOY010917-PA"/>
    <property type="gene ID" value="GMOY010917"/>
</dbReference>
<dbReference type="VEuPathDB" id="VectorBase:GMOY010917"/>
<accession>A0A1B0GC88</accession>